<evidence type="ECO:0000256" key="2">
    <source>
        <dbReference type="ARBA" id="ARBA00022723"/>
    </source>
</evidence>
<evidence type="ECO:0000259" key="6">
    <source>
        <dbReference type="Pfam" id="PF12851"/>
    </source>
</evidence>
<keyword evidence="4" id="KW-0560">Oxidoreductase</keyword>
<dbReference type="Pfam" id="PF12851">
    <property type="entry name" value="Tet_JBP"/>
    <property type="match status" value="1"/>
</dbReference>
<evidence type="ECO:0000256" key="3">
    <source>
        <dbReference type="ARBA" id="ARBA00022964"/>
    </source>
</evidence>
<evidence type="ECO:0000313" key="7">
    <source>
        <dbReference type="EMBL" id="CAB4162316.1"/>
    </source>
</evidence>
<keyword evidence="5" id="KW-0408">Iron</keyword>
<evidence type="ECO:0000256" key="4">
    <source>
        <dbReference type="ARBA" id="ARBA00023002"/>
    </source>
</evidence>
<sequence length="331" mass="36706">MKDYTNIAAERIVVSKRITDAQTSALVGTMLGEDPSVSILDRNADVYCADTGDCLLKFRKGLIPNELVKSSYRSLYHAASVTDNRGMATGLMNLEQAREVAAKHGWILDEERFLAGGDPSTVKRGAMPRKTLDGRPSSVARAARVLSGIVGYMNADVRFPYCRMTAFTQSNFDKFAQAYPIIKLVDEVYASLMPEPYARQRALADASSKDYVIKDTAFTTVTVNRNWQTACHTDKGDFVGGFGNLTVLRRGDYSGGFFILPQYGIGVDMQNTDVLLVDVHRVHGNTPIVKHSADATRISLVMYYREGMERCGSSANELVKARKVMRKRQMK</sequence>
<dbReference type="Gene3D" id="3.60.130.30">
    <property type="match status" value="1"/>
</dbReference>
<keyword evidence="3" id="KW-0223">Dioxygenase</keyword>
<accession>A0A6J5NXG1</accession>
<gene>
    <name evidence="7" type="ORF">UFOVP783_33</name>
</gene>
<evidence type="ECO:0000256" key="1">
    <source>
        <dbReference type="ARBA" id="ARBA00001954"/>
    </source>
</evidence>
<dbReference type="InterPro" id="IPR024779">
    <property type="entry name" value="2OGFeDO_JBP1/TET_oxygenase_dom"/>
</dbReference>
<keyword evidence="2" id="KW-0479">Metal-binding</keyword>
<comment type="cofactor">
    <cofactor evidence="1">
        <name>Fe(2+)</name>
        <dbReference type="ChEBI" id="CHEBI:29033"/>
    </cofactor>
</comment>
<name>A0A6J5NXG1_9CAUD</name>
<reference evidence="7" key="1">
    <citation type="submission" date="2020-04" db="EMBL/GenBank/DDBJ databases">
        <authorList>
            <person name="Chiriac C."/>
            <person name="Salcher M."/>
            <person name="Ghai R."/>
            <person name="Kavagutti S V."/>
        </authorList>
    </citation>
    <scope>NUCLEOTIDE SEQUENCE</scope>
</reference>
<proteinExistence type="predicted"/>
<feature type="domain" description="2OGFeDO JBP1/TET oxygenase" evidence="6">
    <location>
        <begin position="159"/>
        <end position="306"/>
    </location>
</feature>
<organism evidence="7">
    <name type="scientific">uncultured Caudovirales phage</name>
    <dbReference type="NCBI Taxonomy" id="2100421"/>
    <lineage>
        <taxon>Viruses</taxon>
        <taxon>Duplodnaviria</taxon>
        <taxon>Heunggongvirae</taxon>
        <taxon>Uroviricota</taxon>
        <taxon>Caudoviricetes</taxon>
        <taxon>Peduoviridae</taxon>
        <taxon>Maltschvirus</taxon>
        <taxon>Maltschvirus maltsch</taxon>
    </lineage>
</organism>
<evidence type="ECO:0000256" key="5">
    <source>
        <dbReference type="ARBA" id="ARBA00023004"/>
    </source>
</evidence>
<protein>
    <submittedName>
        <fullName evidence="7">2OGFeDO, oxygenase domain containing protein</fullName>
    </submittedName>
</protein>
<dbReference type="EMBL" id="LR796738">
    <property type="protein sequence ID" value="CAB4162316.1"/>
    <property type="molecule type" value="Genomic_DNA"/>
</dbReference>
<dbReference type="GO" id="GO:0046872">
    <property type="term" value="F:metal ion binding"/>
    <property type="evidence" value="ECO:0007669"/>
    <property type="project" value="UniProtKB-KW"/>
</dbReference>
<dbReference type="GO" id="GO:0051213">
    <property type="term" value="F:dioxygenase activity"/>
    <property type="evidence" value="ECO:0007669"/>
    <property type="project" value="UniProtKB-KW"/>
</dbReference>